<accession>A0A813I4S5</accession>
<name>A0A813I4S5_POLGL</name>
<organism evidence="6 7">
    <name type="scientific">Polarella glacialis</name>
    <name type="common">Dinoflagellate</name>
    <dbReference type="NCBI Taxonomy" id="89957"/>
    <lineage>
        <taxon>Eukaryota</taxon>
        <taxon>Sar</taxon>
        <taxon>Alveolata</taxon>
        <taxon>Dinophyceae</taxon>
        <taxon>Suessiales</taxon>
        <taxon>Suessiaceae</taxon>
        <taxon>Polarella</taxon>
    </lineage>
</organism>
<keyword evidence="2 3" id="KW-0408">Iron</keyword>
<evidence type="ECO:0000256" key="3">
    <source>
        <dbReference type="PROSITE-ProRule" id="PRU00433"/>
    </source>
</evidence>
<evidence type="ECO:0000259" key="5">
    <source>
        <dbReference type="PROSITE" id="PS51007"/>
    </source>
</evidence>
<feature type="compositionally biased region" description="Basic residues" evidence="4">
    <location>
        <begin position="29"/>
        <end position="39"/>
    </location>
</feature>
<evidence type="ECO:0000313" key="6">
    <source>
        <dbReference type="EMBL" id="CAE8645543.1"/>
    </source>
</evidence>
<feature type="region of interest" description="Disordered" evidence="4">
    <location>
        <begin position="641"/>
        <end position="666"/>
    </location>
</feature>
<evidence type="ECO:0000256" key="1">
    <source>
        <dbReference type="ARBA" id="ARBA00022723"/>
    </source>
</evidence>
<dbReference type="AlphaFoldDB" id="A0A813I4S5"/>
<comment type="caution">
    <text evidence="6">The sequence shown here is derived from an EMBL/GenBank/DDBJ whole genome shotgun (WGS) entry which is preliminary data.</text>
</comment>
<keyword evidence="3" id="KW-0349">Heme</keyword>
<protein>
    <recommendedName>
        <fullName evidence="5">Cytochrome c domain-containing protein</fullName>
    </recommendedName>
</protein>
<dbReference type="GO" id="GO:0009055">
    <property type="term" value="F:electron transfer activity"/>
    <property type="evidence" value="ECO:0007669"/>
    <property type="project" value="InterPro"/>
</dbReference>
<sequence>MAPIGRAMAPFRGKSASAKALAQLGTSKSKGRPSGKGRGSKLPFEPDSVLQSTSMAAKAKLVYQSRCEACHGRTVRDVLASMAEPGTAYRMADLKYDIKLGRLDVLKPGTSAGPLPVGKDRAPAPLAGKPMPPANLEEFFQFLQGQLRKETIEHCPGQDVELTGVGAQKMWPDIEAFVAPNLGLTERWVPYHTVLGVHELFLIQQVHTRSEWNEKQKFVAMFIFRSHCKRDLFLKAQLPLMLKKDFWQDPAKAFRPGGPMERSILDYRKKTGQPLLTSCFRIIPPRVLKDDTENLVRSITHRTQNLIEVAEHAFPIVKDKTRTSLQKMSEISTRIQSTDGLGETWAKMLTVCIDLAYPKERFLESQCDVGTGAAPPLKCLLPKGGPADKKEALQELLKIVNKAKCTHSKHFWDTLKNVEQILRTKFKSLPGVCNQANTKMYGMPAVTLQVQLCEYRQFRHSIARLKYGLADDETMRVLDMSTRKPQPEDFLVFDKKTNSVTFQLPKDGKQIDFSVSVKAAKSQKIAERVAAMCFVTMRDGGAAKADAAKLRDEFLDGYLGGEDVPAESEAWHACRISLTHSSPLVSWQYEDKAGKKLPFQTTKAAAGGCLQAERVARLCWVKLQAGGTKEAVQEYRNKLYKQLQPNGPKPRADFNGPPAKRQKVDK</sequence>
<dbReference type="EMBL" id="CAJNNW010003609">
    <property type="protein sequence ID" value="CAE8645543.1"/>
    <property type="molecule type" value="Genomic_DNA"/>
</dbReference>
<keyword evidence="1 3" id="KW-0479">Metal-binding</keyword>
<evidence type="ECO:0000313" key="7">
    <source>
        <dbReference type="Proteomes" id="UP000626109"/>
    </source>
</evidence>
<dbReference type="GO" id="GO:0020037">
    <property type="term" value="F:heme binding"/>
    <property type="evidence" value="ECO:0007669"/>
    <property type="project" value="InterPro"/>
</dbReference>
<gene>
    <name evidence="6" type="ORF">PGLA2088_LOCUS3993</name>
</gene>
<feature type="region of interest" description="Disordered" evidence="4">
    <location>
        <begin position="1"/>
        <end position="46"/>
    </location>
</feature>
<dbReference type="InterPro" id="IPR009056">
    <property type="entry name" value="Cyt_c-like_dom"/>
</dbReference>
<reference evidence="6" key="1">
    <citation type="submission" date="2021-02" db="EMBL/GenBank/DDBJ databases">
        <authorList>
            <person name="Dougan E. K."/>
            <person name="Rhodes N."/>
            <person name="Thang M."/>
            <person name="Chan C."/>
        </authorList>
    </citation>
    <scope>NUCLEOTIDE SEQUENCE</scope>
</reference>
<dbReference type="GO" id="GO:0046872">
    <property type="term" value="F:metal ion binding"/>
    <property type="evidence" value="ECO:0007669"/>
    <property type="project" value="UniProtKB-KW"/>
</dbReference>
<dbReference type="Proteomes" id="UP000626109">
    <property type="component" value="Unassembled WGS sequence"/>
</dbReference>
<dbReference type="PROSITE" id="PS51007">
    <property type="entry name" value="CYTC"/>
    <property type="match status" value="1"/>
</dbReference>
<evidence type="ECO:0000256" key="4">
    <source>
        <dbReference type="SAM" id="MobiDB-lite"/>
    </source>
</evidence>
<evidence type="ECO:0000256" key="2">
    <source>
        <dbReference type="ARBA" id="ARBA00023004"/>
    </source>
</evidence>
<feature type="domain" description="Cytochrome c" evidence="5">
    <location>
        <begin position="54"/>
        <end position="182"/>
    </location>
</feature>
<proteinExistence type="predicted"/>